<keyword evidence="1" id="KW-0812">Transmembrane</keyword>
<comment type="caution">
    <text evidence="2">The sequence shown here is derived from an EMBL/GenBank/DDBJ whole genome shotgun (WGS) entry which is preliminary data.</text>
</comment>
<keyword evidence="2" id="KW-0689">Ribosomal protein</keyword>
<dbReference type="Proteomes" id="UP000572212">
    <property type="component" value="Unassembled WGS sequence"/>
</dbReference>
<keyword evidence="1" id="KW-0472">Membrane</keyword>
<keyword evidence="3" id="KW-1185">Reference proteome</keyword>
<keyword evidence="1" id="KW-1133">Transmembrane helix</keyword>
<keyword evidence="2" id="KW-0687">Ribonucleoprotein</keyword>
<evidence type="ECO:0000313" key="2">
    <source>
        <dbReference type="EMBL" id="MBB6512432.1"/>
    </source>
</evidence>
<accession>A0A841RKE0</accession>
<dbReference type="RefSeq" id="WP_184245654.1">
    <property type="nucleotide sequence ID" value="NZ_BAAACU010000058.1"/>
</dbReference>
<dbReference type="AlphaFoldDB" id="A0A841RKE0"/>
<gene>
    <name evidence="2" type="ORF">GGQ92_001215</name>
</gene>
<dbReference type="GO" id="GO:0005840">
    <property type="term" value="C:ribosome"/>
    <property type="evidence" value="ECO:0007669"/>
    <property type="project" value="UniProtKB-KW"/>
</dbReference>
<organism evidence="2 3">
    <name type="scientific">Gracilibacillus halotolerans</name>
    <dbReference type="NCBI Taxonomy" id="74386"/>
    <lineage>
        <taxon>Bacteria</taxon>
        <taxon>Bacillati</taxon>
        <taxon>Bacillota</taxon>
        <taxon>Bacilli</taxon>
        <taxon>Bacillales</taxon>
        <taxon>Bacillaceae</taxon>
        <taxon>Gracilibacillus</taxon>
    </lineage>
</organism>
<proteinExistence type="predicted"/>
<sequence>MQKTLNVIGIIFIVLGGITGIIGFLSSEIIVFFLSVLGGVATGVFFIALSEIIDNQLHIIYQLQVHNERTKQLHMKHKTCPDCNHVFDEELLSCPNCGHRNF</sequence>
<feature type="transmembrane region" description="Helical" evidence="1">
    <location>
        <begin position="30"/>
        <end position="49"/>
    </location>
</feature>
<reference evidence="2 3" key="1">
    <citation type="submission" date="2020-08" db="EMBL/GenBank/DDBJ databases">
        <title>Genomic Encyclopedia of Type Strains, Phase IV (KMG-IV): sequencing the most valuable type-strain genomes for metagenomic binning, comparative biology and taxonomic classification.</title>
        <authorList>
            <person name="Goeker M."/>
        </authorList>
    </citation>
    <scope>NUCLEOTIDE SEQUENCE [LARGE SCALE GENOMIC DNA]</scope>
    <source>
        <strain evidence="2 3">DSM 11805</strain>
    </source>
</reference>
<feature type="transmembrane region" description="Helical" evidence="1">
    <location>
        <begin position="7"/>
        <end position="24"/>
    </location>
</feature>
<evidence type="ECO:0000313" key="3">
    <source>
        <dbReference type="Proteomes" id="UP000572212"/>
    </source>
</evidence>
<protein>
    <submittedName>
        <fullName evidence="2">Ribosomal protein S27AE</fullName>
    </submittedName>
</protein>
<dbReference type="EMBL" id="JACHON010000003">
    <property type="protein sequence ID" value="MBB6512432.1"/>
    <property type="molecule type" value="Genomic_DNA"/>
</dbReference>
<name>A0A841RKE0_9BACI</name>
<evidence type="ECO:0000256" key="1">
    <source>
        <dbReference type="SAM" id="Phobius"/>
    </source>
</evidence>